<dbReference type="EMBL" id="CP048617">
    <property type="protein sequence ID" value="QIB26080.1"/>
    <property type="molecule type" value="Genomic_DNA"/>
</dbReference>
<gene>
    <name evidence="1" type="ORF">G3A45_01395</name>
</gene>
<dbReference type="AlphaFoldDB" id="A0A6P1Y9Q6"/>
<reference evidence="1 2" key="1">
    <citation type="submission" date="2020-02" db="EMBL/GenBank/DDBJ databases">
        <title>Thermophilic hydrogen producing bacteria, Caloranaerobacter azorensis.</title>
        <authorList>
            <person name="Baek K."/>
        </authorList>
    </citation>
    <scope>NUCLEOTIDE SEQUENCE [LARGE SCALE GENOMIC DNA]</scope>
    <source>
        <strain evidence="1 2">T3-1</strain>
    </source>
</reference>
<evidence type="ECO:0000313" key="2">
    <source>
        <dbReference type="Proteomes" id="UP000464452"/>
    </source>
</evidence>
<dbReference type="RefSeq" id="WP_163234260.1">
    <property type="nucleotide sequence ID" value="NZ_CP048617.1"/>
</dbReference>
<organism evidence="1 2">
    <name type="scientific">Caloranaerobacter azorensis</name>
    <dbReference type="NCBI Taxonomy" id="116090"/>
    <lineage>
        <taxon>Bacteria</taxon>
        <taxon>Bacillati</taxon>
        <taxon>Bacillota</taxon>
        <taxon>Tissierellia</taxon>
        <taxon>Tissierellales</taxon>
        <taxon>Thermohalobacteraceae</taxon>
        <taxon>Caloranaerobacter</taxon>
    </lineage>
</organism>
<evidence type="ECO:0000313" key="1">
    <source>
        <dbReference type="EMBL" id="QIB26080.1"/>
    </source>
</evidence>
<dbReference type="KEGG" id="cazo:G3A45_01395"/>
<dbReference type="Proteomes" id="UP000464452">
    <property type="component" value="Chromosome"/>
</dbReference>
<accession>A0A6P1Y9Q6</accession>
<sequence length="103" mass="12578">MKRLTAKRKLKRKCIDCNTNFKKGDIYYKAREVFEEDGCVYANEYVICPKCKWKEEKHRERFEKFQKSCEHPEWAIDTRYDYIPGECVKEPRYDYCRLCGTIL</sequence>
<protein>
    <submittedName>
        <fullName evidence="1">Uncharacterized protein</fullName>
    </submittedName>
</protein>
<name>A0A6P1Y9Q6_9FIRM</name>
<proteinExistence type="predicted"/>